<gene>
    <name evidence="9" type="ORF">AW11_03322</name>
</gene>
<evidence type="ECO:0000256" key="3">
    <source>
        <dbReference type="ARBA" id="ARBA00022795"/>
    </source>
</evidence>
<dbReference type="InterPro" id="IPR007944">
    <property type="entry name" value="FlhC"/>
</dbReference>
<keyword evidence="7" id="KW-0010">Activator</keyword>
<keyword evidence="6" id="KW-0238">DNA-binding</keyword>
<dbReference type="GO" id="GO:0045893">
    <property type="term" value="P:positive regulation of DNA-templated transcription"/>
    <property type="evidence" value="ECO:0007669"/>
    <property type="project" value="InterPro"/>
</dbReference>
<keyword evidence="4" id="KW-0862">Zinc</keyword>
<evidence type="ECO:0000313" key="10">
    <source>
        <dbReference type="Proteomes" id="UP000022141"/>
    </source>
</evidence>
<organism evidence="9 10">
    <name type="scientific">Accumulibacter regalis</name>
    <dbReference type="NCBI Taxonomy" id="522306"/>
    <lineage>
        <taxon>Bacteria</taxon>
        <taxon>Pseudomonadati</taxon>
        <taxon>Pseudomonadota</taxon>
        <taxon>Betaproteobacteria</taxon>
        <taxon>Candidatus Accumulibacter</taxon>
    </lineage>
</organism>
<dbReference type="PATRIC" id="fig|1454004.3.peg.3423"/>
<reference evidence="9" key="1">
    <citation type="submission" date="2014-02" db="EMBL/GenBank/DDBJ databases">
        <title>Expanding our view of genomic diversity in Candidatus Accumulibacter clades.</title>
        <authorList>
            <person name="Skennerton C.T."/>
            <person name="Barr J.J."/>
            <person name="Slater F.R."/>
            <person name="Bond P.L."/>
            <person name="Tyson G.W."/>
        </authorList>
    </citation>
    <scope>NUCLEOTIDE SEQUENCE [LARGE SCALE GENOMIC DNA]</scope>
</reference>
<dbReference type="SUPFAM" id="SSF160930">
    <property type="entry name" value="FlhC-like"/>
    <property type="match status" value="1"/>
</dbReference>
<keyword evidence="2" id="KW-0479">Metal-binding</keyword>
<protein>
    <submittedName>
        <fullName evidence="9">Transcriptional activator FlhC</fullName>
    </submittedName>
</protein>
<dbReference type="GO" id="GO:0003677">
    <property type="term" value="F:DNA binding"/>
    <property type="evidence" value="ECO:0007669"/>
    <property type="project" value="UniProtKB-KW"/>
</dbReference>
<name>A0A011NSX3_ACCRE</name>
<evidence type="ECO:0000256" key="6">
    <source>
        <dbReference type="ARBA" id="ARBA00023125"/>
    </source>
</evidence>
<dbReference type="AlphaFoldDB" id="A0A011NSX3"/>
<accession>A0A011NSX3</accession>
<evidence type="ECO:0000256" key="8">
    <source>
        <dbReference type="ARBA" id="ARBA00023163"/>
    </source>
</evidence>
<keyword evidence="5" id="KW-0805">Transcription regulation</keyword>
<proteinExistence type="predicted"/>
<comment type="caution">
    <text evidence="9">The sequence shown here is derived from an EMBL/GenBank/DDBJ whole genome shotgun (WGS) entry which is preliminary data.</text>
</comment>
<dbReference type="GO" id="GO:1902208">
    <property type="term" value="P:regulation of bacterial-type flagellum assembly"/>
    <property type="evidence" value="ECO:0007669"/>
    <property type="project" value="InterPro"/>
</dbReference>
<dbReference type="Pfam" id="PF05280">
    <property type="entry name" value="FlhC"/>
    <property type="match status" value="1"/>
</dbReference>
<dbReference type="GO" id="GO:0044781">
    <property type="term" value="P:bacterial-type flagellum organization"/>
    <property type="evidence" value="ECO:0007669"/>
    <property type="project" value="UniProtKB-KW"/>
</dbReference>
<keyword evidence="3" id="KW-1005">Bacterial flagellum biogenesis</keyword>
<dbReference type="STRING" id="1454004.AW11_03322"/>
<evidence type="ECO:0000313" key="9">
    <source>
        <dbReference type="EMBL" id="EXI85853.1"/>
    </source>
</evidence>
<keyword evidence="8" id="KW-0804">Transcription</keyword>
<evidence type="ECO:0000256" key="4">
    <source>
        <dbReference type="ARBA" id="ARBA00022833"/>
    </source>
</evidence>
<dbReference type="EMBL" id="JEMY01000049">
    <property type="protein sequence ID" value="EXI85853.1"/>
    <property type="molecule type" value="Genomic_DNA"/>
</dbReference>
<evidence type="ECO:0000256" key="7">
    <source>
        <dbReference type="ARBA" id="ARBA00023159"/>
    </source>
</evidence>
<evidence type="ECO:0000256" key="1">
    <source>
        <dbReference type="ARBA" id="ARBA00022490"/>
    </source>
</evidence>
<sequence>MAALLALDELENSRVAHELIRLRLRVPIVHYLTSIHPKPLRMRWRQVHGESPHNGKLPDSVRPFITNPMMLAKLSSFVALYNRLDEGAGRSVTAAMLLSAWEVHGRVGSGGLDINAAWYAIRDVRSRIVGWERCARCQAMYIYEPNVSHARSCPFCRLALAKARC</sequence>
<keyword evidence="1" id="KW-0963">Cytoplasm</keyword>
<evidence type="ECO:0000256" key="5">
    <source>
        <dbReference type="ARBA" id="ARBA00023015"/>
    </source>
</evidence>
<keyword evidence="10" id="KW-1185">Reference proteome</keyword>
<evidence type="ECO:0000256" key="2">
    <source>
        <dbReference type="ARBA" id="ARBA00022723"/>
    </source>
</evidence>
<dbReference type="Proteomes" id="UP000022141">
    <property type="component" value="Unassembled WGS sequence"/>
</dbReference>
<dbReference type="GO" id="GO:0046872">
    <property type="term" value="F:metal ion binding"/>
    <property type="evidence" value="ECO:0007669"/>
    <property type="project" value="UniProtKB-KW"/>
</dbReference>